<protein>
    <submittedName>
        <fullName evidence="1">Uncharacterized protein</fullName>
    </submittedName>
</protein>
<dbReference type="AlphaFoldDB" id="A0AAE0RZ65"/>
<evidence type="ECO:0000313" key="1">
    <source>
        <dbReference type="EMBL" id="KAK3582342.1"/>
    </source>
</evidence>
<organism evidence="1 2">
    <name type="scientific">Potamilus streckersoni</name>
    <dbReference type="NCBI Taxonomy" id="2493646"/>
    <lineage>
        <taxon>Eukaryota</taxon>
        <taxon>Metazoa</taxon>
        <taxon>Spiralia</taxon>
        <taxon>Lophotrochozoa</taxon>
        <taxon>Mollusca</taxon>
        <taxon>Bivalvia</taxon>
        <taxon>Autobranchia</taxon>
        <taxon>Heteroconchia</taxon>
        <taxon>Palaeoheterodonta</taxon>
        <taxon>Unionida</taxon>
        <taxon>Unionoidea</taxon>
        <taxon>Unionidae</taxon>
        <taxon>Ambleminae</taxon>
        <taxon>Lampsilini</taxon>
        <taxon>Potamilus</taxon>
    </lineage>
</organism>
<reference evidence="1" key="3">
    <citation type="submission" date="2023-05" db="EMBL/GenBank/DDBJ databases">
        <authorList>
            <person name="Smith C.H."/>
        </authorList>
    </citation>
    <scope>NUCLEOTIDE SEQUENCE</scope>
    <source>
        <strain evidence="1">CHS0354</strain>
        <tissue evidence="1">Mantle</tissue>
    </source>
</reference>
<proteinExistence type="predicted"/>
<gene>
    <name evidence="1" type="ORF">CHS0354_023884</name>
</gene>
<keyword evidence="2" id="KW-1185">Reference proteome</keyword>
<sequence>MEHVIEIAEKNNIDVRIGTYNDIAFFDTIEKAHETEIGSMQNADILTYGTIKKAREQGQFAKNEPLSEIHVRDVEMSKHDKTPCVKIERQYKDLIYKVTLGTRSDFVEKLTHDSFVVQVERIRGEYSTRLDKLLSVFEQSHFVDERRIVKEYMHETDIEEVQLMTKILRHSGTNSEEKKKIEIEQEAWRTVDAMFAEKEKALLQKIEERDKALEEKDEVLGEKYKALEEKDKALGDKDKLIAELMKRFNEKK</sequence>
<dbReference type="EMBL" id="JAEAOA010001427">
    <property type="protein sequence ID" value="KAK3582342.1"/>
    <property type="molecule type" value="Genomic_DNA"/>
</dbReference>
<dbReference type="Proteomes" id="UP001195483">
    <property type="component" value="Unassembled WGS sequence"/>
</dbReference>
<reference evidence="1" key="2">
    <citation type="journal article" date="2021" name="Genome Biol. Evol.">
        <title>Developing a high-quality reference genome for a parasitic bivalve with doubly uniparental inheritance (Bivalvia: Unionida).</title>
        <authorList>
            <person name="Smith C.H."/>
        </authorList>
    </citation>
    <scope>NUCLEOTIDE SEQUENCE</scope>
    <source>
        <strain evidence="1">CHS0354</strain>
        <tissue evidence="1">Mantle</tissue>
    </source>
</reference>
<evidence type="ECO:0000313" key="2">
    <source>
        <dbReference type="Proteomes" id="UP001195483"/>
    </source>
</evidence>
<reference evidence="1" key="1">
    <citation type="journal article" date="2021" name="Genome Biol. Evol.">
        <title>A High-Quality Reference Genome for a Parasitic Bivalve with Doubly Uniparental Inheritance (Bivalvia: Unionida).</title>
        <authorList>
            <person name="Smith C.H."/>
        </authorList>
    </citation>
    <scope>NUCLEOTIDE SEQUENCE</scope>
    <source>
        <strain evidence="1">CHS0354</strain>
    </source>
</reference>
<accession>A0AAE0RZ65</accession>
<name>A0AAE0RZ65_9BIVA</name>
<comment type="caution">
    <text evidence="1">The sequence shown here is derived from an EMBL/GenBank/DDBJ whole genome shotgun (WGS) entry which is preliminary data.</text>
</comment>